<protein>
    <recommendedName>
        <fullName evidence="1">CTLH domain-containing protein</fullName>
    </recommendedName>
</protein>
<organism evidence="2 3">
    <name type="scientific">Nematocida parisii (strain ERTm3)</name>
    <name type="common">Nematode killer fungus</name>
    <dbReference type="NCBI Taxonomy" id="935791"/>
    <lineage>
        <taxon>Eukaryota</taxon>
        <taxon>Fungi</taxon>
        <taxon>Fungi incertae sedis</taxon>
        <taxon>Microsporidia</taxon>
        <taxon>Nematocida</taxon>
    </lineage>
</organism>
<accession>I3EG62</accession>
<dbReference type="VEuPathDB" id="MicrosporidiaDB:NEQG_01653"/>
<evidence type="ECO:0000313" key="2">
    <source>
        <dbReference type="EMBL" id="EIJ88209.1"/>
    </source>
</evidence>
<dbReference type="OMA" id="QIFIEYV"/>
<dbReference type="InParanoid" id="I3EG62"/>
<proteinExistence type="predicted"/>
<dbReference type="Proteomes" id="UP000002872">
    <property type="component" value="Unassembled WGS sequence"/>
</dbReference>
<dbReference type="EMBL" id="GL870879">
    <property type="protein sequence ID" value="EIJ88209.1"/>
    <property type="molecule type" value="Genomic_DNA"/>
</dbReference>
<evidence type="ECO:0000259" key="1">
    <source>
        <dbReference type="PROSITE" id="PS50897"/>
    </source>
</evidence>
<dbReference type="HOGENOM" id="CLU_1518290_0_0_1"/>
<keyword evidence="3" id="KW-1185">Reference proteome</keyword>
<sequence length="183" mass="21353">MFPGKQMNKRIPKELELAIDYLSSECHLDTLEALNHTRDAFHSTRKLIKDAAISGQIEEMYALVNKEYPDLLKKHPQIVSLVFSQIFIEYVRNKRPEKALEFGRKSIQNGQNITENQELFLLLAYKNPEQCDDLKDLMSLARREMIFTKVDEIIKEKHLGRKVSLLEYAHKIIAYCKAIDNTE</sequence>
<evidence type="ECO:0000313" key="3">
    <source>
        <dbReference type="Proteomes" id="UP000002872"/>
    </source>
</evidence>
<reference evidence="2" key="1">
    <citation type="submission" date="2011-01" db="EMBL/GenBank/DDBJ databases">
        <title>The Genome Sequence of Nematocida parisii strain ERTm3.</title>
        <authorList>
            <consortium name="The Broad Institute Genome Sequencing Platform"/>
            <consortium name="The Broad Institute Genome Sequencing Center for Infectious Disease"/>
            <person name="Cuomo C."/>
            <person name="Troemel E."/>
            <person name="Young S.K."/>
            <person name="Zeng Q."/>
            <person name="Gargeya S."/>
            <person name="Fitzgerald M."/>
            <person name="Haas B."/>
            <person name="Abouelleil A."/>
            <person name="Alvarado L."/>
            <person name="Arachchi H.M."/>
            <person name="Berlin A."/>
            <person name="Chapman S.B."/>
            <person name="Gearin G."/>
            <person name="Goldberg J."/>
            <person name="Griggs A."/>
            <person name="Gujja S."/>
            <person name="Hansen M."/>
            <person name="Heiman D."/>
            <person name="Howarth C."/>
            <person name="Larimer J."/>
            <person name="Lui A."/>
            <person name="MacDonald P.J.P."/>
            <person name="McCowen C."/>
            <person name="Montmayeur A."/>
            <person name="Murphy C."/>
            <person name="Neiman D."/>
            <person name="Pearson M."/>
            <person name="Priest M."/>
            <person name="Roberts A."/>
            <person name="Saif S."/>
            <person name="Shea T."/>
            <person name="Sisk P."/>
            <person name="Stolte C."/>
            <person name="Sykes S."/>
            <person name="Wortman J."/>
            <person name="Nusbaum C."/>
            <person name="Birren B."/>
        </authorList>
    </citation>
    <scope>NUCLEOTIDE SEQUENCE</scope>
    <source>
        <strain evidence="2">ERTm3</strain>
    </source>
</reference>
<dbReference type="AlphaFoldDB" id="I3EG62"/>
<dbReference type="PROSITE" id="PS50897">
    <property type="entry name" value="CTLH"/>
    <property type="match status" value="1"/>
</dbReference>
<dbReference type="Pfam" id="PF10607">
    <property type="entry name" value="CTLH"/>
    <property type="match status" value="1"/>
</dbReference>
<dbReference type="InterPro" id="IPR006595">
    <property type="entry name" value="CTLH_C"/>
</dbReference>
<feature type="domain" description="CTLH" evidence="1">
    <location>
        <begin position="41"/>
        <end position="98"/>
    </location>
</feature>
<dbReference type="OrthoDB" id="2415936at2759"/>
<dbReference type="InterPro" id="IPR024964">
    <property type="entry name" value="CTLH/CRA"/>
</dbReference>
<dbReference type="SMART" id="SM00668">
    <property type="entry name" value="CTLH"/>
    <property type="match status" value="1"/>
</dbReference>
<gene>
    <name evidence="2" type="ORF">NEQG_01653</name>
</gene>
<name>I3EG62_NEMP3</name>